<evidence type="ECO:0000256" key="1">
    <source>
        <dbReference type="SAM" id="MobiDB-lite"/>
    </source>
</evidence>
<evidence type="ECO:0000313" key="2">
    <source>
        <dbReference type="EMBL" id="KAH6821413.1"/>
    </source>
</evidence>
<feature type="compositionally biased region" description="Low complexity" evidence="1">
    <location>
        <begin position="54"/>
        <end position="69"/>
    </location>
</feature>
<evidence type="ECO:0000313" key="3">
    <source>
        <dbReference type="Proteomes" id="UP001190926"/>
    </source>
</evidence>
<reference evidence="2 3" key="1">
    <citation type="journal article" date="2021" name="Nat. Commun.">
        <title>Incipient diploidization of the medicinal plant Perilla within 10,000 years.</title>
        <authorList>
            <person name="Zhang Y."/>
            <person name="Shen Q."/>
            <person name="Leng L."/>
            <person name="Zhang D."/>
            <person name="Chen S."/>
            <person name="Shi Y."/>
            <person name="Ning Z."/>
            <person name="Chen S."/>
        </authorList>
    </citation>
    <scope>NUCLEOTIDE SEQUENCE [LARGE SCALE GENOMIC DNA]</scope>
    <source>
        <strain evidence="3">cv. PC099</strain>
    </source>
</reference>
<gene>
    <name evidence="2" type="ORF">C2S53_006244</name>
</gene>
<dbReference type="Proteomes" id="UP001190926">
    <property type="component" value="Unassembled WGS sequence"/>
</dbReference>
<feature type="region of interest" description="Disordered" evidence="1">
    <location>
        <begin position="32"/>
        <end position="69"/>
    </location>
</feature>
<dbReference type="AlphaFoldDB" id="A0AAD4ITQ7"/>
<keyword evidence="3" id="KW-1185">Reference proteome</keyword>
<name>A0AAD4ITQ7_PERFH</name>
<sequence length="93" mass="10743">MNLYHQWRVELRGSHGIRRRWWRGKMRQRRCSNLLERTRSHSPSPSAIKTSPNSSATTSKSPMSSSLASLPPTAEVNLVLLFRDKGRLERERG</sequence>
<proteinExistence type="predicted"/>
<organism evidence="2 3">
    <name type="scientific">Perilla frutescens var. hirtella</name>
    <name type="common">Perilla citriodora</name>
    <name type="synonym">Perilla setoyensis</name>
    <dbReference type="NCBI Taxonomy" id="608512"/>
    <lineage>
        <taxon>Eukaryota</taxon>
        <taxon>Viridiplantae</taxon>
        <taxon>Streptophyta</taxon>
        <taxon>Embryophyta</taxon>
        <taxon>Tracheophyta</taxon>
        <taxon>Spermatophyta</taxon>
        <taxon>Magnoliopsida</taxon>
        <taxon>eudicotyledons</taxon>
        <taxon>Gunneridae</taxon>
        <taxon>Pentapetalae</taxon>
        <taxon>asterids</taxon>
        <taxon>lamiids</taxon>
        <taxon>Lamiales</taxon>
        <taxon>Lamiaceae</taxon>
        <taxon>Nepetoideae</taxon>
        <taxon>Elsholtzieae</taxon>
        <taxon>Perilla</taxon>
    </lineage>
</organism>
<accession>A0AAD4ITQ7</accession>
<dbReference type="EMBL" id="SDAM02002107">
    <property type="protein sequence ID" value="KAH6821413.1"/>
    <property type="molecule type" value="Genomic_DNA"/>
</dbReference>
<protein>
    <submittedName>
        <fullName evidence="2">Uncharacterized protein</fullName>
    </submittedName>
</protein>
<feature type="compositionally biased region" description="Polar residues" evidence="1">
    <location>
        <begin position="41"/>
        <end position="53"/>
    </location>
</feature>
<comment type="caution">
    <text evidence="2">The sequence shown here is derived from an EMBL/GenBank/DDBJ whole genome shotgun (WGS) entry which is preliminary data.</text>
</comment>